<evidence type="ECO:0000313" key="3">
    <source>
        <dbReference type="Proteomes" id="UP000246722"/>
    </source>
</evidence>
<keyword evidence="3" id="KW-1185">Reference proteome</keyword>
<sequence>MTSRPPGQIRRSAAAARRAAASGSGPVLGETSARFPGAQSRFGLLGEVLTVGILVTVASLPLVTLPAALAAGTAHLRRFLRAEEASLATSFADFKRALAGGGLVGIATIALTLVLLLDIDLANSGALPGGPLVGVVGWLGLAGAGLALFTAAGLWTPAAGWRGALTALPAAVRSDPAGAGYSIVTGVFAVVVTWQLVPLVVPALGCIVLAIVAIPERPRRGDREA</sequence>
<evidence type="ECO:0000256" key="1">
    <source>
        <dbReference type="SAM" id="Phobius"/>
    </source>
</evidence>
<dbReference type="EMBL" id="QHLY01000009">
    <property type="protein sequence ID" value="PXA70153.1"/>
    <property type="molecule type" value="Genomic_DNA"/>
</dbReference>
<keyword evidence="1" id="KW-0812">Transmembrane</keyword>
<evidence type="ECO:0000313" key="2">
    <source>
        <dbReference type="EMBL" id="PXA70153.1"/>
    </source>
</evidence>
<feature type="transmembrane region" description="Helical" evidence="1">
    <location>
        <begin position="137"/>
        <end position="158"/>
    </location>
</feature>
<feature type="transmembrane region" description="Helical" evidence="1">
    <location>
        <begin position="196"/>
        <end position="214"/>
    </location>
</feature>
<keyword evidence="1" id="KW-0472">Membrane</keyword>
<feature type="transmembrane region" description="Helical" evidence="1">
    <location>
        <begin position="97"/>
        <end position="117"/>
    </location>
</feature>
<keyword evidence="1" id="KW-1133">Transmembrane helix</keyword>
<reference evidence="2 3" key="1">
    <citation type="submission" date="2018-05" db="EMBL/GenBank/DDBJ databases">
        <title>Genetic diversity of glacier-inhabiting Cryobacterium bacteria in China and description of Cryobacterium mengkeensis sp. nov. and Arthrobacter glacialis sp. nov.</title>
        <authorList>
            <person name="Liu Q."/>
            <person name="Xin Y.-H."/>
        </authorList>
    </citation>
    <scope>NUCLEOTIDE SEQUENCE [LARGE SCALE GENOMIC DNA]</scope>
    <source>
        <strain evidence="2 3">SK-1</strain>
    </source>
</reference>
<name>A0A317ZXG4_9MICO</name>
<gene>
    <name evidence="2" type="ORF">CTB96_08175</name>
</gene>
<feature type="transmembrane region" description="Helical" evidence="1">
    <location>
        <begin position="51"/>
        <end position="76"/>
    </location>
</feature>
<dbReference type="OrthoDB" id="3683589at2"/>
<protein>
    <recommendedName>
        <fullName evidence="4">DUF624 domain-containing protein</fullName>
    </recommendedName>
</protein>
<organism evidence="2 3">
    <name type="scientific">Cryobacterium arcticum</name>
    <dbReference type="NCBI Taxonomy" id="670052"/>
    <lineage>
        <taxon>Bacteria</taxon>
        <taxon>Bacillati</taxon>
        <taxon>Actinomycetota</taxon>
        <taxon>Actinomycetes</taxon>
        <taxon>Micrococcales</taxon>
        <taxon>Microbacteriaceae</taxon>
        <taxon>Cryobacterium</taxon>
    </lineage>
</organism>
<comment type="caution">
    <text evidence="2">The sequence shown here is derived from an EMBL/GenBank/DDBJ whole genome shotgun (WGS) entry which is preliminary data.</text>
</comment>
<dbReference type="RefSeq" id="WP_110126627.1">
    <property type="nucleotide sequence ID" value="NZ_QHLY01000009.1"/>
</dbReference>
<accession>A0A317ZXG4</accession>
<proteinExistence type="predicted"/>
<dbReference type="AlphaFoldDB" id="A0A317ZXG4"/>
<evidence type="ECO:0008006" key="4">
    <source>
        <dbReference type="Google" id="ProtNLM"/>
    </source>
</evidence>
<dbReference type="Proteomes" id="UP000246722">
    <property type="component" value="Unassembled WGS sequence"/>
</dbReference>